<dbReference type="EMBL" id="LT635764">
    <property type="protein sequence ID" value="SGZ49050.1"/>
    <property type="molecule type" value="Genomic_DNA"/>
</dbReference>
<sequence>MSLSPELAPLLADRTASYSSSDSVECQSKFTLESRVVRLFLRRRFWWFCLVGVAAIITLQLSFLPRTSLNRDFRRWHDLHLTRTDVRRLYLVELRINRPDSDGCTIEQHVDTYLRQLTAINAKYASGLAASDTPDLTTYTEQQMRQLGYRTNKYNYPLVQGLRLPRRLSLHLLDSKSGRLLYKTPLDELETSTPSYFTFGKNGTIRSAFIYANDGLPEDYSLLMENNISPQNKIVIFSHTLASEFSLTDKILYAESLGCLAVIVRGDGAKEHAISRDFKPTTPPEERFRLPVSFSLAQPILEAMGEPRTPFAEWKHLPVCFDNSLELELTTEFDPWPLNATNIVATLEGVLNDGEIIIGTSRDAFTSLNPLSGHAVMFETMRRFQNLRKLGWRPLRTIRFVSWDSARSGALGALASVNDPRMFQTNLPILAYVNLDDDLVTGSHFDVAANPLFNHLIKEISRLVPFAKNSTYFKRLLKDDENEMSAIGKFYDQKVSDDNNNDDSDNNEDDDGDDEDEGVTSLYHYWHLQDNATINNKLGNVMAGKDTSIFEIVKSYPILNLKFGQSPSHNDSVFVPESNYYSYKWLTNDIDKSLELHGLLVRFLGLFVLSLEEHEVVDTKAQPYFKQVKNFFEDFEIDKHKVIREWNDSIVDESLFSKSLFSKSAIYTDIMARIKDPDYKVTMGAMFNQTDIILDQLVEQACVFDLYNKGVEDLLTTDYPWYKMLKKVHIYAKFKVANYKILRLEKELNLVGQDEDSKVYHHFMYEVSKGFISSGEKIKRGAFLSLYEAADVQDEREMARLVVERYESLKAVLRKMT</sequence>
<accession>A0A1L0FWU1</accession>
<dbReference type="AlphaFoldDB" id="A0A1L0FWU1"/>
<dbReference type="Proteomes" id="UP000182259">
    <property type="component" value="Chromosome I"/>
</dbReference>
<dbReference type="Gene3D" id="3.50.30.30">
    <property type="match status" value="1"/>
</dbReference>
<evidence type="ECO:0000256" key="2">
    <source>
        <dbReference type="SAM" id="Phobius"/>
    </source>
</evidence>
<keyword evidence="2" id="KW-1133">Transmembrane helix</keyword>
<keyword evidence="2" id="KW-0812">Transmembrane</keyword>
<feature type="region of interest" description="Disordered" evidence="1">
    <location>
        <begin position="490"/>
        <end position="516"/>
    </location>
</feature>
<dbReference type="PANTHER" id="PTHR10404:SF46">
    <property type="entry name" value="VACUOLAR PROTEIN SORTING-ASSOCIATED PROTEIN 70"/>
    <property type="match status" value="1"/>
</dbReference>
<dbReference type="SUPFAM" id="SSF53187">
    <property type="entry name" value="Zn-dependent exopeptidases"/>
    <property type="match status" value="1"/>
</dbReference>
<feature type="compositionally biased region" description="Acidic residues" evidence="1">
    <location>
        <begin position="499"/>
        <end position="516"/>
    </location>
</feature>
<evidence type="ECO:0000313" key="3">
    <source>
        <dbReference type="EMBL" id="SGZ49050.1"/>
    </source>
</evidence>
<dbReference type="SUPFAM" id="SSF52025">
    <property type="entry name" value="PA domain"/>
    <property type="match status" value="1"/>
</dbReference>
<organism evidence="3 4">
    <name type="scientific">Sungouiella intermedia</name>
    <dbReference type="NCBI Taxonomy" id="45354"/>
    <lineage>
        <taxon>Eukaryota</taxon>
        <taxon>Fungi</taxon>
        <taxon>Dikarya</taxon>
        <taxon>Ascomycota</taxon>
        <taxon>Saccharomycotina</taxon>
        <taxon>Pichiomycetes</taxon>
        <taxon>Metschnikowiaceae</taxon>
        <taxon>Sungouiella</taxon>
    </lineage>
</organism>
<reference evidence="3 4" key="1">
    <citation type="submission" date="2016-10" db="EMBL/GenBank/DDBJ databases">
        <authorList>
            <person name="de Groot N.N."/>
        </authorList>
    </citation>
    <scope>NUCLEOTIDE SEQUENCE [LARGE SCALE GENOMIC DNA]</scope>
    <source>
        <strain evidence="3 4">PYCC 4715</strain>
    </source>
</reference>
<gene>
    <name evidence="3" type="ORF">SAMEA4029009_CIC11G00000003707</name>
</gene>
<name>A0A1L0FWU1_9ASCO</name>
<feature type="transmembrane region" description="Helical" evidence="2">
    <location>
        <begin position="45"/>
        <end position="64"/>
    </location>
</feature>
<keyword evidence="2" id="KW-0472">Membrane</keyword>
<proteinExistence type="predicted"/>
<dbReference type="Gene3D" id="3.40.630.10">
    <property type="entry name" value="Zn peptidases"/>
    <property type="match status" value="1"/>
</dbReference>
<dbReference type="GO" id="GO:0004180">
    <property type="term" value="F:carboxypeptidase activity"/>
    <property type="evidence" value="ECO:0007669"/>
    <property type="project" value="TreeGrafter"/>
</dbReference>
<evidence type="ECO:0000313" key="4">
    <source>
        <dbReference type="Proteomes" id="UP000182259"/>
    </source>
</evidence>
<evidence type="ECO:0000256" key="1">
    <source>
        <dbReference type="SAM" id="MobiDB-lite"/>
    </source>
</evidence>
<dbReference type="PANTHER" id="PTHR10404">
    <property type="entry name" value="N-ACETYLATED-ALPHA-LINKED ACIDIC DIPEPTIDASE"/>
    <property type="match status" value="1"/>
</dbReference>
<dbReference type="InterPro" id="IPR046450">
    <property type="entry name" value="PA_dom_sf"/>
</dbReference>
<dbReference type="InterPro" id="IPR039373">
    <property type="entry name" value="Peptidase_M28B"/>
</dbReference>
<protein>
    <submittedName>
        <fullName evidence="3">CIC11C00000003707</fullName>
    </submittedName>
</protein>